<organism evidence="2 3">
    <name type="scientific">Rhodalgimonas zhirmunskyi</name>
    <dbReference type="NCBI Taxonomy" id="2964767"/>
    <lineage>
        <taxon>Bacteria</taxon>
        <taxon>Pseudomonadati</taxon>
        <taxon>Pseudomonadota</taxon>
        <taxon>Alphaproteobacteria</taxon>
        <taxon>Rhodobacterales</taxon>
        <taxon>Roseobacteraceae</taxon>
        <taxon>Rhodalgimonas</taxon>
    </lineage>
</organism>
<proteinExistence type="predicted"/>
<feature type="compositionally biased region" description="Basic and acidic residues" evidence="1">
    <location>
        <begin position="35"/>
        <end position="50"/>
    </location>
</feature>
<accession>A0AAJ1U6G7</accession>
<evidence type="ECO:0000313" key="3">
    <source>
        <dbReference type="Proteomes" id="UP001227162"/>
    </source>
</evidence>
<sequence length="72" mass="7988">MYDLGPDEMIKEMRFAVTKRAKALNHPAKPSDTATESRDAPRKPVREKSEAASPTVSAYLAQMEASDSFVFI</sequence>
<gene>
    <name evidence="2" type="ORF">NOI20_09625</name>
</gene>
<protein>
    <submittedName>
        <fullName evidence="2">Uncharacterized protein</fullName>
    </submittedName>
</protein>
<reference evidence="2" key="1">
    <citation type="submission" date="2022-07" db="EMBL/GenBank/DDBJ databases">
        <authorList>
            <person name="Otstavnykh N."/>
            <person name="Isaeva M."/>
            <person name="Bystritskaya E."/>
        </authorList>
    </citation>
    <scope>NUCLEOTIDE SEQUENCE</scope>
    <source>
        <strain evidence="2">10Alg 79</strain>
    </source>
</reference>
<evidence type="ECO:0000313" key="2">
    <source>
        <dbReference type="EMBL" id="MDQ2094366.1"/>
    </source>
</evidence>
<name>A0AAJ1U6G7_9RHOB</name>
<dbReference type="AlphaFoldDB" id="A0AAJ1U6G7"/>
<dbReference type="Proteomes" id="UP001227162">
    <property type="component" value="Unassembled WGS sequence"/>
</dbReference>
<keyword evidence="3" id="KW-1185">Reference proteome</keyword>
<feature type="region of interest" description="Disordered" evidence="1">
    <location>
        <begin position="21"/>
        <end position="55"/>
    </location>
</feature>
<evidence type="ECO:0000256" key="1">
    <source>
        <dbReference type="SAM" id="MobiDB-lite"/>
    </source>
</evidence>
<comment type="caution">
    <text evidence="2">The sequence shown here is derived from an EMBL/GenBank/DDBJ whole genome shotgun (WGS) entry which is preliminary data.</text>
</comment>
<reference evidence="2" key="2">
    <citation type="submission" date="2023-04" db="EMBL/GenBank/DDBJ databases">
        <title>'Rhodoalgimonas zhirmunskyi' gen. nov., isolated from a red alga.</title>
        <authorList>
            <person name="Nedashkovskaya O.I."/>
            <person name="Otstavnykh N.Y."/>
            <person name="Bystritskaya E.P."/>
            <person name="Balabanova L.A."/>
            <person name="Isaeva M.P."/>
        </authorList>
    </citation>
    <scope>NUCLEOTIDE SEQUENCE</scope>
    <source>
        <strain evidence="2">10Alg 79</strain>
    </source>
</reference>
<dbReference type="EMBL" id="JANFFA010000002">
    <property type="protein sequence ID" value="MDQ2094366.1"/>
    <property type="molecule type" value="Genomic_DNA"/>
</dbReference>